<dbReference type="PIRSF" id="PIRSF004557">
    <property type="entry name" value="SecY"/>
    <property type="match status" value="1"/>
</dbReference>
<comment type="subcellular location">
    <subcellularLocation>
        <location evidence="10">Cell membrane</location>
        <topology evidence="10">Multi-pass membrane protein</topology>
    </subcellularLocation>
    <subcellularLocation>
        <location evidence="1">Membrane</location>
        <topology evidence="1">Multi-pass membrane protein</topology>
    </subcellularLocation>
</comment>
<evidence type="ECO:0000256" key="6">
    <source>
        <dbReference type="ARBA" id="ARBA00022989"/>
    </source>
</evidence>
<evidence type="ECO:0000256" key="8">
    <source>
        <dbReference type="ARBA" id="ARBA00023136"/>
    </source>
</evidence>
<evidence type="ECO:0000256" key="3">
    <source>
        <dbReference type="ARBA" id="ARBA00022448"/>
    </source>
</evidence>
<dbReference type="InterPro" id="IPR002208">
    <property type="entry name" value="SecY/SEC61-alpha"/>
</dbReference>
<comment type="caution">
    <text evidence="12">The sequence shown here is derived from an EMBL/GenBank/DDBJ whole genome shotgun (WGS) entry which is preliminary data.</text>
</comment>
<evidence type="ECO:0000256" key="11">
    <source>
        <dbReference type="RuleBase" id="RU004349"/>
    </source>
</evidence>
<dbReference type="Proteomes" id="UP000604381">
    <property type="component" value="Unassembled WGS sequence"/>
</dbReference>
<dbReference type="NCBIfam" id="TIGR00967">
    <property type="entry name" value="3a0501s007"/>
    <property type="match status" value="1"/>
</dbReference>
<dbReference type="HAMAP" id="MF_01465">
    <property type="entry name" value="SecY"/>
    <property type="match status" value="1"/>
</dbReference>
<dbReference type="Pfam" id="PF00344">
    <property type="entry name" value="SecY"/>
    <property type="match status" value="1"/>
</dbReference>
<dbReference type="GO" id="GO:0006605">
    <property type="term" value="P:protein targeting"/>
    <property type="evidence" value="ECO:0007669"/>
    <property type="project" value="UniProtKB-UniRule"/>
</dbReference>
<comment type="function">
    <text evidence="10">The central subunit of the protein translocation channel SecYEG. Consists of two halves formed by TMs 1-5 and 6-10. These two domains form a lateral gate at the front which open onto the bilayer between TMs 2 and 7, and are clamped together by SecE at the back. The channel is closed by both a pore ring composed of hydrophobic SecY resides and a short helix (helix 2A) on the extracellular side of the membrane which forms a plug. The plug probably moves laterally to allow the channel to open. The ring and the pore may move independently.</text>
</comment>
<evidence type="ECO:0000256" key="1">
    <source>
        <dbReference type="ARBA" id="ARBA00004141"/>
    </source>
</evidence>
<evidence type="ECO:0000256" key="9">
    <source>
        <dbReference type="ARBA" id="ARBA00039733"/>
    </source>
</evidence>
<feature type="transmembrane region" description="Helical" evidence="10">
    <location>
        <begin position="307"/>
        <end position="325"/>
    </location>
</feature>
<evidence type="ECO:0000256" key="2">
    <source>
        <dbReference type="ARBA" id="ARBA00005751"/>
    </source>
</evidence>
<comment type="subunit">
    <text evidence="10">Component of the Sec protein translocase complex. Heterotrimer consisting of SecY, SecE and SecG subunits. The heterotrimers can form oligomers, although 1 heterotrimer is thought to be able to translocate proteins. Interacts with the ribosome. Interacts with SecDF, and other proteins may be involved. Interacts with SecA.</text>
</comment>
<comment type="similarity">
    <text evidence="2 10 11">Belongs to the SecY/SEC61-alpha family.</text>
</comment>
<feature type="transmembrane region" description="Helical" evidence="10">
    <location>
        <begin position="72"/>
        <end position="94"/>
    </location>
</feature>
<reference evidence="12" key="1">
    <citation type="submission" date="2020-10" db="EMBL/GenBank/DDBJ databases">
        <title>An improved Amphimedon queenslandica hologenome assembly reveals how three proteobacterial symbionts can extend the metabolic phenotypic of their marine sponge host.</title>
        <authorList>
            <person name="Degnan B."/>
            <person name="Degnan S."/>
            <person name="Xiang X."/>
        </authorList>
    </citation>
    <scope>NUCLEOTIDE SEQUENCE</scope>
    <source>
        <strain evidence="12">AqS2</strain>
    </source>
</reference>
<feature type="transmembrane region" description="Helical" evidence="10">
    <location>
        <begin position="206"/>
        <end position="228"/>
    </location>
</feature>
<feature type="transmembrane region" description="Helical" evidence="10">
    <location>
        <begin position="394"/>
        <end position="414"/>
    </location>
</feature>
<keyword evidence="4 10" id="KW-0812">Transmembrane</keyword>
<dbReference type="InterPro" id="IPR030659">
    <property type="entry name" value="SecY_CS"/>
</dbReference>
<keyword evidence="10" id="KW-1003">Cell membrane</keyword>
<evidence type="ECO:0000313" key="13">
    <source>
        <dbReference type="Proteomes" id="UP000604381"/>
    </source>
</evidence>
<keyword evidence="3 10" id="KW-0813">Transport</keyword>
<organism evidence="12 13">
    <name type="scientific">Candidatus Amphirhobacter heronislandensis</name>
    <dbReference type="NCBI Taxonomy" id="1732024"/>
    <lineage>
        <taxon>Bacteria</taxon>
        <taxon>Pseudomonadati</taxon>
        <taxon>Pseudomonadota</taxon>
        <taxon>Gammaproteobacteria</taxon>
        <taxon>Candidatus Tethybacterales</taxon>
        <taxon>Candidatus Tethybacteraceae</taxon>
        <taxon>Candidatus Amphirhobacter</taxon>
    </lineage>
</organism>
<feature type="transmembrane region" description="Helical" evidence="10">
    <location>
        <begin position="146"/>
        <end position="165"/>
    </location>
</feature>
<dbReference type="FunFam" id="1.10.3370.10:FF:000001">
    <property type="entry name" value="Preprotein translocase subunit SecY"/>
    <property type="match status" value="1"/>
</dbReference>
<evidence type="ECO:0000256" key="10">
    <source>
        <dbReference type="HAMAP-Rule" id="MF_01465"/>
    </source>
</evidence>
<dbReference type="GO" id="GO:0005886">
    <property type="term" value="C:plasma membrane"/>
    <property type="evidence" value="ECO:0007669"/>
    <property type="project" value="UniProtKB-SubCell"/>
</dbReference>
<sequence length="444" mass="47759">MARGGATAVNFQDLRRRVLFVVGALVVFRIGSHVPLVGIDASQLRSLFQEGAGSLLNFLNAFSGGSISRLSVFTLGIIPYITASIIMNLAAATVPSLEQLKKEGTMGRRKLTNYTRLGTVALTAIQGTFVAIALERFDMAHDPGLLFRFTTVIGLVAGTIFLMWLGEQITERGIGNGISIIIFASIVAGLPQAIAEIGLQVGNGAINPLTAMLILAGSLALIAGVVFVERGQRRVPLNHAKQQRQMGGRMAPGQRSHLPFKINMAGVMPAIFGYAVLFFPAQIVAFSEGGGAEWLRDLTAAMDRGQPLYLLVLASFLIFFTFFYVDLTSNPKETADTLRRSGAVVPGIRPGPRTATYIEDIVKRLTLIGAIYITLVCLIPELLVVQFAGSLTNFVLLFGGTSLLIIVVVAMDFMEQVQHYMMTQQYGNLLKKVPGAAAGMGLPR</sequence>
<feature type="transmembrane region" description="Helical" evidence="10">
    <location>
        <begin position="365"/>
        <end position="388"/>
    </location>
</feature>
<accession>A0A930Y355</accession>
<protein>
    <recommendedName>
        <fullName evidence="9 10">Protein translocase subunit SecY</fullName>
    </recommendedName>
</protein>
<evidence type="ECO:0000256" key="4">
    <source>
        <dbReference type="ARBA" id="ARBA00022692"/>
    </source>
</evidence>
<feature type="transmembrane region" description="Helical" evidence="10">
    <location>
        <begin position="18"/>
        <end position="39"/>
    </location>
</feature>
<feature type="transmembrane region" description="Helical" evidence="10">
    <location>
        <begin position="177"/>
        <end position="194"/>
    </location>
</feature>
<dbReference type="GO" id="GO:0065002">
    <property type="term" value="P:intracellular protein transmembrane transport"/>
    <property type="evidence" value="ECO:0007669"/>
    <property type="project" value="UniProtKB-UniRule"/>
</dbReference>
<proteinExistence type="inferred from homology"/>
<dbReference type="PRINTS" id="PR00303">
    <property type="entry name" value="SECYTRNLCASE"/>
</dbReference>
<dbReference type="EMBL" id="JADHEI010000044">
    <property type="protein sequence ID" value="MBF2735581.1"/>
    <property type="molecule type" value="Genomic_DNA"/>
</dbReference>
<dbReference type="SUPFAM" id="SSF103491">
    <property type="entry name" value="Preprotein translocase SecY subunit"/>
    <property type="match status" value="1"/>
</dbReference>
<dbReference type="InterPro" id="IPR026593">
    <property type="entry name" value="SecY"/>
</dbReference>
<dbReference type="Gene3D" id="1.10.3370.10">
    <property type="entry name" value="SecY subunit domain"/>
    <property type="match status" value="1"/>
</dbReference>
<dbReference type="PANTHER" id="PTHR10906">
    <property type="entry name" value="SECY/SEC61-ALPHA FAMILY MEMBER"/>
    <property type="match status" value="1"/>
</dbReference>
<keyword evidence="13" id="KW-1185">Reference proteome</keyword>
<feature type="transmembrane region" description="Helical" evidence="10">
    <location>
        <begin position="265"/>
        <end position="287"/>
    </location>
</feature>
<dbReference type="InterPro" id="IPR023201">
    <property type="entry name" value="SecY_dom_sf"/>
</dbReference>
<dbReference type="AlphaFoldDB" id="A0A930Y355"/>
<evidence type="ECO:0000313" key="12">
    <source>
        <dbReference type="EMBL" id="MBF2735581.1"/>
    </source>
</evidence>
<keyword evidence="8 10" id="KW-0472">Membrane</keyword>
<evidence type="ECO:0000256" key="5">
    <source>
        <dbReference type="ARBA" id="ARBA00022927"/>
    </source>
</evidence>
<name>A0A930Y355_9GAMM</name>
<keyword evidence="7 10" id="KW-0811">Translocation</keyword>
<keyword evidence="6 10" id="KW-1133">Transmembrane helix</keyword>
<feature type="transmembrane region" description="Helical" evidence="10">
    <location>
        <begin position="114"/>
        <end position="134"/>
    </location>
</feature>
<gene>
    <name evidence="10 12" type="primary">secY</name>
    <name evidence="12" type="ORF">ISN26_05840</name>
</gene>
<dbReference type="GO" id="GO:0043952">
    <property type="term" value="P:protein transport by the Sec complex"/>
    <property type="evidence" value="ECO:0007669"/>
    <property type="project" value="UniProtKB-UniRule"/>
</dbReference>
<evidence type="ECO:0000256" key="7">
    <source>
        <dbReference type="ARBA" id="ARBA00023010"/>
    </source>
</evidence>
<keyword evidence="5 10" id="KW-0653">Protein transport</keyword>
<dbReference type="PROSITE" id="PS00756">
    <property type="entry name" value="SECY_2"/>
    <property type="match status" value="1"/>
</dbReference>